<comment type="caution">
    <text evidence="1">The sequence shown here is derived from an EMBL/GenBank/DDBJ whole genome shotgun (WGS) entry which is preliminary data.</text>
</comment>
<protein>
    <recommendedName>
        <fullName evidence="3">KfrA N-terminal DNA-binding domain-containing protein</fullName>
    </recommendedName>
</protein>
<dbReference type="RefSeq" id="WP_087922537.1">
    <property type="nucleotide sequence ID" value="NZ_JAKJQX010000001.1"/>
</dbReference>
<sequence>MPTSITQEEAFLALTSLLERGRVTNQRNLRQELGGRGSGPTLKQYIDAFYAQFGHLMVTPPNAEPEGADEHRSLRPDDLGTPVLAAVTIPVDSPWRRLIDLLSAWESDLLRREDILSRREIELRSQGKKVQT</sequence>
<dbReference type="AlphaFoldDB" id="A0AAJ2TLJ4"/>
<evidence type="ECO:0000313" key="1">
    <source>
        <dbReference type="EMBL" id="MDZ5765378.1"/>
    </source>
</evidence>
<evidence type="ECO:0000313" key="2">
    <source>
        <dbReference type="Proteomes" id="UP001288387"/>
    </source>
</evidence>
<proteinExistence type="predicted"/>
<organism evidence="1 2">
    <name type="scientific">Stenotrophomonas maltophilia</name>
    <name type="common">Pseudomonas maltophilia</name>
    <name type="synonym">Xanthomonas maltophilia</name>
    <dbReference type="NCBI Taxonomy" id="40324"/>
    <lineage>
        <taxon>Bacteria</taxon>
        <taxon>Pseudomonadati</taxon>
        <taxon>Pseudomonadota</taxon>
        <taxon>Gammaproteobacteria</taxon>
        <taxon>Lysobacterales</taxon>
        <taxon>Lysobacteraceae</taxon>
        <taxon>Stenotrophomonas</taxon>
        <taxon>Stenotrophomonas maltophilia group</taxon>
    </lineage>
</organism>
<name>A0AAJ2TLJ4_STEMA</name>
<gene>
    <name evidence="1" type="ORF">U4I38_12945</name>
</gene>
<dbReference type="Proteomes" id="UP001288387">
    <property type="component" value="Unassembled WGS sequence"/>
</dbReference>
<evidence type="ECO:0008006" key="3">
    <source>
        <dbReference type="Google" id="ProtNLM"/>
    </source>
</evidence>
<accession>A0AAJ2TLJ4</accession>
<dbReference type="EMBL" id="JAXRVB010000013">
    <property type="protein sequence ID" value="MDZ5765378.1"/>
    <property type="molecule type" value="Genomic_DNA"/>
</dbReference>
<reference evidence="1" key="1">
    <citation type="submission" date="2023-12" db="EMBL/GenBank/DDBJ databases">
        <title>'Antibacterial potential of Stenotrophomonas maltophilia cystic fibrosis isolates' (manuscript under preparation).</title>
        <authorList>
            <person name="Crisan C.V."/>
            <person name="Pettis M."/>
            <person name="Goldberg J.B."/>
        </authorList>
    </citation>
    <scope>NUCLEOTIDE SEQUENCE</scope>
    <source>
        <strain evidence="1">CCV129</strain>
    </source>
</reference>